<reference evidence="1 2" key="1">
    <citation type="submission" date="2020-09" db="EMBL/GenBank/DDBJ databases">
        <title>Marinomonas sp. nov., isolated from the cysticercosis algae of Qingdao, China.</title>
        <authorList>
            <person name="Sun X."/>
        </authorList>
    </citation>
    <scope>NUCLEOTIDE SEQUENCE [LARGE SCALE GENOMIC DNA]</scope>
    <source>
        <strain evidence="1 2">SM2066</strain>
    </source>
</reference>
<evidence type="ECO:0008006" key="3">
    <source>
        <dbReference type="Google" id="ProtNLM"/>
    </source>
</evidence>
<name>A0ABR8NYJ4_9GAMM</name>
<comment type="caution">
    <text evidence="1">The sequence shown here is derived from an EMBL/GenBank/DDBJ whole genome shotgun (WGS) entry which is preliminary data.</text>
</comment>
<organism evidence="1 2">
    <name type="scientific">Marinomonas colpomeniae</name>
    <dbReference type="NCBI Taxonomy" id="2774408"/>
    <lineage>
        <taxon>Bacteria</taxon>
        <taxon>Pseudomonadati</taxon>
        <taxon>Pseudomonadota</taxon>
        <taxon>Gammaproteobacteria</taxon>
        <taxon>Oceanospirillales</taxon>
        <taxon>Oceanospirillaceae</taxon>
        <taxon>Marinomonas</taxon>
    </lineage>
</organism>
<dbReference type="Proteomes" id="UP000604161">
    <property type="component" value="Unassembled WGS sequence"/>
</dbReference>
<gene>
    <name evidence="1" type="ORF">IF202_08615</name>
</gene>
<dbReference type="RefSeq" id="WP_191594463.1">
    <property type="nucleotide sequence ID" value="NZ_JACYFC010000002.1"/>
</dbReference>
<evidence type="ECO:0000313" key="2">
    <source>
        <dbReference type="Proteomes" id="UP000604161"/>
    </source>
</evidence>
<accession>A0ABR8NYJ4</accession>
<protein>
    <recommendedName>
        <fullName evidence="3">Sulfotransferase family protein</fullName>
    </recommendedName>
</protein>
<proteinExistence type="predicted"/>
<evidence type="ECO:0000313" key="1">
    <source>
        <dbReference type="EMBL" id="MBD5771116.1"/>
    </source>
</evidence>
<sequence length="262" mass="30916">MSATKIAVCFFGHVGGKSGRDGLGGWNDPEISRNNYFDYIFKGNDVDVFMHSWSTDFEELLTKLYAPKVKIFEPQIDFSEGGLENYNLKHIDSYKPILDTQEKPYEYLKILAARTKSRWYSSKKSVELMKEYSEMTGIKYDWVVFLRFDLLFTKPIIFKNLDPSFFYAPQRLKEREYAFDDLWFISNYNNALIFSRLYDNIYDYSVRPPYATKQHLDANKIPVKELMKKGDGFSLLRDSVDRLDVDNNLISKIVRKIMLYFK</sequence>
<keyword evidence="2" id="KW-1185">Reference proteome</keyword>
<dbReference type="EMBL" id="JACYFC010000002">
    <property type="protein sequence ID" value="MBD5771116.1"/>
    <property type="molecule type" value="Genomic_DNA"/>
</dbReference>